<evidence type="ECO:0000313" key="3">
    <source>
        <dbReference type="Proteomes" id="UP000502641"/>
    </source>
</evidence>
<reference evidence="2 3" key="1">
    <citation type="submission" date="2020-05" db="EMBL/GenBank/DDBJ databases">
        <authorList>
            <person name="Li K."/>
        </authorList>
    </citation>
    <scope>NUCLEOTIDE SEQUENCE [LARGE SCALE GENOMIC DNA]</scope>
    <source>
        <strain evidence="3">jing01</strain>
    </source>
</reference>
<keyword evidence="3" id="KW-1185">Reference proteome</keyword>
<evidence type="ECO:0000313" key="2">
    <source>
        <dbReference type="EMBL" id="QJS14718.1"/>
    </source>
</evidence>
<dbReference type="AlphaFoldDB" id="A0A6M4PU22"/>
<dbReference type="RefSeq" id="WP_171160267.1">
    <property type="nucleotide sequence ID" value="NZ_CP053189.1"/>
</dbReference>
<name>A0A6M4PU22_9ACTN</name>
<dbReference type="InterPro" id="IPR006764">
    <property type="entry name" value="SAM_dep_MeTrfase_SAV2177_type"/>
</dbReference>
<dbReference type="EMBL" id="CP053189">
    <property type="protein sequence ID" value="QJS14718.1"/>
    <property type="molecule type" value="Genomic_DNA"/>
</dbReference>
<dbReference type="Proteomes" id="UP000502641">
    <property type="component" value="Chromosome"/>
</dbReference>
<gene>
    <name evidence="2" type="ORF">HKX69_32565</name>
</gene>
<protein>
    <submittedName>
        <fullName evidence="2">Uncharacterized protein</fullName>
    </submittedName>
</protein>
<dbReference type="InterPro" id="IPR029063">
    <property type="entry name" value="SAM-dependent_MTases_sf"/>
</dbReference>
<accession>A0A6M4PU22</accession>
<evidence type="ECO:0000256" key="1">
    <source>
        <dbReference type="SAM" id="MobiDB-lite"/>
    </source>
</evidence>
<organism evidence="2 3">
    <name type="scientific">Streptomyces argyrophylli</name>
    <dbReference type="NCBI Taxonomy" id="2726118"/>
    <lineage>
        <taxon>Bacteria</taxon>
        <taxon>Bacillati</taxon>
        <taxon>Actinomycetota</taxon>
        <taxon>Actinomycetes</taxon>
        <taxon>Kitasatosporales</taxon>
        <taxon>Streptomycetaceae</taxon>
        <taxon>Streptomyces</taxon>
    </lineage>
</organism>
<dbReference type="Pfam" id="PF04672">
    <property type="entry name" value="Methyltransf_19"/>
    <property type="match status" value="1"/>
</dbReference>
<proteinExistence type="predicted"/>
<dbReference type="Gene3D" id="3.40.50.150">
    <property type="entry name" value="Vaccinia Virus protein VP39"/>
    <property type="match status" value="1"/>
</dbReference>
<feature type="region of interest" description="Disordered" evidence="1">
    <location>
        <begin position="97"/>
        <end position="119"/>
    </location>
</feature>
<dbReference type="KEGG" id="sarg:HKX69_32565"/>
<sequence length="119" mass="12407">MDPARPAAHVLSGLPGHVAGQDRARPIAGRLMSALAPGSRLCVNDGARGVDPVSERAQEAYADSGAVPYNPRTVEETTSIFDVPHLVGPGVLPAHRWCPEPGPPAPKDVAEHGGPARKR</sequence>